<dbReference type="InterPro" id="IPR050103">
    <property type="entry name" value="Class-III_PLP-dep_AT"/>
</dbReference>
<evidence type="ECO:0000256" key="2">
    <source>
        <dbReference type="ARBA" id="ARBA00022576"/>
    </source>
</evidence>
<dbReference type="Proteomes" id="UP001589693">
    <property type="component" value="Unassembled WGS sequence"/>
</dbReference>
<dbReference type="InterPro" id="IPR015424">
    <property type="entry name" value="PyrdxlP-dep_Trfase"/>
</dbReference>
<evidence type="ECO:0000256" key="5">
    <source>
        <dbReference type="RuleBase" id="RU003560"/>
    </source>
</evidence>
<organism evidence="6 7">
    <name type="scientific">Allokutzneria oryzae</name>
    <dbReference type="NCBI Taxonomy" id="1378989"/>
    <lineage>
        <taxon>Bacteria</taxon>
        <taxon>Bacillati</taxon>
        <taxon>Actinomycetota</taxon>
        <taxon>Actinomycetes</taxon>
        <taxon>Pseudonocardiales</taxon>
        <taxon>Pseudonocardiaceae</taxon>
        <taxon>Allokutzneria</taxon>
    </lineage>
</organism>
<dbReference type="Gene3D" id="3.90.1150.10">
    <property type="entry name" value="Aspartate Aminotransferase, domain 1"/>
    <property type="match status" value="1"/>
</dbReference>
<dbReference type="PROSITE" id="PS00600">
    <property type="entry name" value="AA_TRANSFER_CLASS_3"/>
    <property type="match status" value="1"/>
</dbReference>
<evidence type="ECO:0000313" key="6">
    <source>
        <dbReference type="EMBL" id="MFB9903385.1"/>
    </source>
</evidence>
<sequence length="429" mass="45063">MSAQGERHLAGEREFVALGASQEAGLGRRVFAYGRGCTLVDVDGREYVDLAAGTMTQSLGHSHPEVGQAVTEQVGRLVNVHDNPTPARLEAATALARLMPEHLGAMGFFTTGTEVVEAALRIAHATAEPGRTRIAALRRGFHGKTRGARSAVQWDIGTEPPGPTLLGYPAYCYRCPFELTYPSCDMLCARLTVKQAIARSDVAALLAEPIQGAAGVIVPPREYWDVVGEACAEHGVLLIADEVLTGGGRTGEFLASQHYGLAPDLVTLAKGLGSGHPVAVLAGRPDLLTDETWGSVGGYSSTFGGGPVGLAAAAATLTVLHRDDLVAKVRELGPLLADELSTVAEHPLVGEVRGLGLLHAVELVGPGRAPNPGAVDRVFQRALDLGVRVMPGGSVLRIAPPFLIEPDELVDAVRRLGRAIDQVHREDAS</sequence>
<evidence type="ECO:0000256" key="1">
    <source>
        <dbReference type="ARBA" id="ARBA00001933"/>
    </source>
</evidence>
<dbReference type="InterPro" id="IPR015421">
    <property type="entry name" value="PyrdxlP-dep_Trfase_major"/>
</dbReference>
<dbReference type="EMBL" id="JBHLZU010000005">
    <property type="protein sequence ID" value="MFB9903385.1"/>
    <property type="molecule type" value="Genomic_DNA"/>
</dbReference>
<reference evidence="6 7" key="1">
    <citation type="submission" date="2024-09" db="EMBL/GenBank/DDBJ databases">
        <authorList>
            <person name="Sun Q."/>
            <person name="Mori K."/>
        </authorList>
    </citation>
    <scope>NUCLEOTIDE SEQUENCE [LARGE SCALE GENOMIC DNA]</scope>
    <source>
        <strain evidence="6 7">TBRC 7907</strain>
    </source>
</reference>
<keyword evidence="3" id="KW-0808">Transferase</keyword>
<dbReference type="PANTHER" id="PTHR11986:SF79">
    <property type="entry name" value="ACETYLORNITHINE AMINOTRANSFERASE, MITOCHONDRIAL"/>
    <property type="match status" value="1"/>
</dbReference>
<dbReference type="Gene3D" id="3.40.640.10">
    <property type="entry name" value="Type I PLP-dependent aspartate aminotransferase-like (Major domain)"/>
    <property type="match status" value="1"/>
</dbReference>
<protein>
    <submittedName>
        <fullName evidence="6">Aspartate aminotransferase family protein</fullName>
    </submittedName>
</protein>
<dbReference type="PIRSF" id="PIRSF000521">
    <property type="entry name" value="Transaminase_4ab_Lys_Orn"/>
    <property type="match status" value="1"/>
</dbReference>
<dbReference type="SUPFAM" id="SSF53383">
    <property type="entry name" value="PLP-dependent transferases"/>
    <property type="match status" value="1"/>
</dbReference>
<keyword evidence="7" id="KW-1185">Reference proteome</keyword>
<dbReference type="InterPro" id="IPR015422">
    <property type="entry name" value="PyrdxlP-dep_Trfase_small"/>
</dbReference>
<accession>A0ABV5ZR65</accession>
<comment type="cofactor">
    <cofactor evidence="1">
        <name>pyridoxal 5'-phosphate</name>
        <dbReference type="ChEBI" id="CHEBI:597326"/>
    </cofactor>
</comment>
<evidence type="ECO:0000256" key="4">
    <source>
        <dbReference type="ARBA" id="ARBA00022898"/>
    </source>
</evidence>
<dbReference type="InterPro" id="IPR049704">
    <property type="entry name" value="Aminotrans_3_PPA_site"/>
</dbReference>
<dbReference type="InterPro" id="IPR005814">
    <property type="entry name" value="Aminotrans_3"/>
</dbReference>
<keyword evidence="2 6" id="KW-0032">Aminotransferase</keyword>
<evidence type="ECO:0000256" key="3">
    <source>
        <dbReference type="ARBA" id="ARBA00022679"/>
    </source>
</evidence>
<evidence type="ECO:0000313" key="7">
    <source>
        <dbReference type="Proteomes" id="UP001589693"/>
    </source>
</evidence>
<comment type="similarity">
    <text evidence="5">Belongs to the class-III pyridoxal-phosphate-dependent aminotransferase family.</text>
</comment>
<gene>
    <name evidence="6" type="ORF">ACFFQA_05480</name>
</gene>
<keyword evidence="4 5" id="KW-0663">Pyridoxal phosphate</keyword>
<dbReference type="PANTHER" id="PTHR11986">
    <property type="entry name" value="AMINOTRANSFERASE CLASS III"/>
    <property type="match status" value="1"/>
</dbReference>
<dbReference type="RefSeq" id="WP_377850520.1">
    <property type="nucleotide sequence ID" value="NZ_JBHLZU010000005.1"/>
</dbReference>
<proteinExistence type="inferred from homology"/>
<dbReference type="GO" id="GO:0008483">
    <property type="term" value="F:transaminase activity"/>
    <property type="evidence" value="ECO:0007669"/>
    <property type="project" value="UniProtKB-KW"/>
</dbReference>
<name>A0ABV5ZR65_9PSEU</name>
<comment type="caution">
    <text evidence="6">The sequence shown here is derived from an EMBL/GenBank/DDBJ whole genome shotgun (WGS) entry which is preliminary data.</text>
</comment>
<dbReference type="CDD" id="cd00610">
    <property type="entry name" value="OAT_like"/>
    <property type="match status" value="1"/>
</dbReference>
<dbReference type="Pfam" id="PF00202">
    <property type="entry name" value="Aminotran_3"/>
    <property type="match status" value="1"/>
</dbReference>